<name>A0A5N4DIU8_CAMDR</name>
<dbReference type="STRING" id="9838.ENSCDRP00005004668"/>
<dbReference type="GO" id="GO:0006518">
    <property type="term" value="P:peptide metabolic process"/>
    <property type="evidence" value="ECO:0007669"/>
    <property type="project" value="TreeGrafter"/>
</dbReference>
<dbReference type="Gene3D" id="2.60.40.1120">
    <property type="entry name" value="Carboxypeptidase-like, regulatory domain"/>
    <property type="match status" value="1"/>
</dbReference>
<dbReference type="Pfam" id="PF00246">
    <property type="entry name" value="Peptidase_M14"/>
    <property type="match status" value="1"/>
</dbReference>
<feature type="compositionally biased region" description="Basic residues" evidence="11">
    <location>
        <begin position="454"/>
        <end position="469"/>
    </location>
</feature>
<evidence type="ECO:0000256" key="10">
    <source>
        <dbReference type="PROSITE-ProRule" id="PRU01379"/>
    </source>
</evidence>
<dbReference type="SMART" id="SM00631">
    <property type="entry name" value="Zn_pept"/>
    <property type="match status" value="1"/>
</dbReference>
<feature type="chain" id="PRO_5024301747" evidence="12">
    <location>
        <begin position="20"/>
        <end position="492"/>
    </location>
</feature>
<dbReference type="GO" id="GO:0008270">
    <property type="term" value="F:zinc ion binding"/>
    <property type="evidence" value="ECO:0007669"/>
    <property type="project" value="InterPro"/>
</dbReference>
<dbReference type="EMBL" id="JWIN03000011">
    <property type="protein sequence ID" value="KAB1270996.1"/>
    <property type="molecule type" value="Genomic_DNA"/>
</dbReference>
<comment type="similarity">
    <text evidence="2 10">Belongs to the peptidase M14 family.</text>
</comment>
<evidence type="ECO:0000256" key="12">
    <source>
        <dbReference type="SAM" id="SignalP"/>
    </source>
</evidence>
<comment type="caution">
    <text evidence="14">The sequence shown here is derived from an EMBL/GenBank/DDBJ whole genome shotgun (WGS) entry which is preliminary data.</text>
</comment>
<dbReference type="CDD" id="cd11308">
    <property type="entry name" value="Peptidase_M14NE-CP-C_like"/>
    <property type="match status" value="1"/>
</dbReference>
<dbReference type="SUPFAM" id="SSF49464">
    <property type="entry name" value="Carboxypeptidase regulatory domain-like"/>
    <property type="match status" value="1"/>
</dbReference>
<dbReference type="PANTHER" id="PTHR11532">
    <property type="entry name" value="PROTEASE M14 CARBOXYPEPTIDASE"/>
    <property type="match status" value="1"/>
</dbReference>
<evidence type="ECO:0000256" key="11">
    <source>
        <dbReference type="SAM" id="MobiDB-lite"/>
    </source>
</evidence>
<accession>A0A5N4DIU8</accession>
<dbReference type="InterPro" id="IPR057247">
    <property type="entry name" value="CARBOXYPEPT_ZN_2"/>
</dbReference>
<organism evidence="14 15">
    <name type="scientific">Camelus dromedarius</name>
    <name type="common">Dromedary</name>
    <name type="synonym">Arabian camel</name>
    <dbReference type="NCBI Taxonomy" id="9838"/>
    <lineage>
        <taxon>Eukaryota</taxon>
        <taxon>Metazoa</taxon>
        <taxon>Chordata</taxon>
        <taxon>Craniata</taxon>
        <taxon>Vertebrata</taxon>
        <taxon>Euteleostomi</taxon>
        <taxon>Mammalia</taxon>
        <taxon>Eutheria</taxon>
        <taxon>Laurasiatheria</taxon>
        <taxon>Artiodactyla</taxon>
        <taxon>Tylopoda</taxon>
        <taxon>Camelidae</taxon>
        <taxon>Camelus</taxon>
    </lineage>
</organism>
<feature type="region of interest" description="Disordered" evidence="11">
    <location>
        <begin position="451"/>
        <end position="492"/>
    </location>
</feature>
<dbReference type="InterPro" id="IPR050753">
    <property type="entry name" value="Peptidase_M14_domain"/>
</dbReference>
<dbReference type="GO" id="GO:0004181">
    <property type="term" value="F:metallocarboxypeptidase activity"/>
    <property type="evidence" value="ECO:0007669"/>
    <property type="project" value="InterPro"/>
</dbReference>
<dbReference type="PANTHER" id="PTHR11532:SF80">
    <property type="entry name" value="CARBOXYPEPTIDASE N CATALYTIC CHAIN"/>
    <property type="match status" value="1"/>
</dbReference>
<evidence type="ECO:0000313" key="15">
    <source>
        <dbReference type="Proteomes" id="UP000299084"/>
    </source>
</evidence>
<evidence type="ECO:0000256" key="9">
    <source>
        <dbReference type="ARBA" id="ARBA00023180"/>
    </source>
</evidence>
<evidence type="ECO:0000256" key="7">
    <source>
        <dbReference type="ARBA" id="ARBA00022833"/>
    </source>
</evidence>
<dbReference type="PROSITE" id="PS52035">
    <property type="entry name" value="PEPTIDASE_M14"/>
    <property type="match status" value="1"/>
</dbReference>
<dbReference type="InterPro" id="IPR057246">
    <property type="entry name" value="CARBOXYPEPT_ZN_1"/>
</dbReference>
<dbReference type="PRINTS" id="PR00765">
    <property type="entry name" value="CRBOXYPTASEA"/>
</dbReference>
<keyword evidence="15" id="KW-1185">Reference proteome</keyword>
<evidence type="ECO:0000256" key="8">
    <source>
        <dbReference type="ARBA" id="ARBA00023049"/>
    </source>
</evidence>
<dbReference type="SUPFAM" id="SSF53187">
    <property type="entry name" value="Zn-dependent exopeptidases"/>
    <property type="match status" value="1"/>
</dbReference>
<evidence type="ECO:0000256" key="3">
    <source>
        <dbReference type="ARBA" id="ARBA00022645"/>
    </source>
</evidence>
<feature type="active site" description="Proton donor/acceptor" evidence="10">
    <location>
        <position position="338"/>
    </location>
</feature>
<evidence type="ECO:0000256" key="6">
    <source>
        <dbReference type="ARBA" id="ARBA00022801"/>
    </source>
</evidence>
<feature type="signal peptide" evidence="12">
    <location>
        <begin position="1"/>
        <end position="19"/>
    </location>
</feature>
<dbReference type="Pfam" id="PF13620">
    <property type="entry name" value="CarboxypepD_reg"/>
    <property type="match status" value="1"/>
</dbReference>
<dbReference type="PROSITE" id="PS00133">
    <property type="entry name" value="CARBOXYPEPT_ZN_2"/>
    <property type="match status" value="1"/>
</dbReference>
<keyword evidence="4" id="KW-0645">Protease</keyword>
<dbReference type="InterPro" id="IPR008969">
    <property type="entry name" value="CarboxyPept-like_regulatory"/>
</dbReference>
<sequence length="492" mass="56031">MPHLFSIFLHLLFFKLVAPVTFRHHRYDELVRMLYKVHNECPYITRVYSIGRSVKGRHLYVLEFSDYPGTHEPLEPEVKYVGNMHGNEVLGRELLLQLSEFLCEEFRNGNQRIVRLVEGTRIHIMPSMNPDGYEVAAAQGPDTFGYLVGRNNANGVDLNRNFPDLNTYIYYNEKNGGPNHHLPLPDNWKSQSSENRTLCLFVFIPSLEPFSEHMLFDVSGAAVEPETKAVIQWIRSFNFVLSANLHGGAVVANYPYDKSFEHRVRGFRRTANTPTPDDKLFQKLAKVYSYAHGWMHQGWNCGDYFPDGITNGASWYSLSKGMQDFNYLHTNCFEITLELSCDKFPRQEELQREWLGNREALIQFLEQVHQGIKGMVLDENYNNVANAVISVSGINHDVTSGDHGDYFRLLLPGTYTVTATAPGFDPETLIVTVGPGEPKLVNFQLKRSILQATPKRKAPNSGHRNKVLPKKVQPQAAGKKELKMKQSQRGPA</sequence>
<dbReference type="FunFam" id="2.60.40.1120:FF:000011">
    <property type="entry name" value="Carboxypeptidase N catalytic chain"/>
    <property type="match status" value="1"/>
</dbReference>
<feature type="domain" description="Peptidase M14" evidence="13">
    <location>
        <begin position="23"/>
        <end position="368"/>
    </location>
</feature>
<evidence type="ECO:0000256" key="4">
    <source>
        <dbReference type="ARBA" id="ARBA00022670"/>
    </source>
</evidence>
<keyword evidence="7" id="KW-0862">Zinc</keyword>
<proteinExistence type="inferred from homology"/>
<reference evidence="14 15" key="1">
    <citation type="journal article" date="2019" name="Mol. Ecol. Resour.">
        <title>Improving Illumina assemblies with Hi-C and long reads: an example with the North African dromedary.</title>
        <authorList>
            <person name="Elbers J.P."/>
            <person name="Rogers M.F."/>
            <person name="Perelman P.L."/>
            <person name="Proskuryakova A.A."/>
            <person name="Serdyukova N.A."/>
            <person name="Johnson W.E."/>
            <person name="Horin P."/>
            <person name="Corander J."/>
            <person name="Murphy D."/>
            <person name="Burger P.A."/>
        </authorList>
    </citation>
    <scope>NUCLEOTIDE SEQUENCE [LARGE SCALE GENOMIC DNA]</scope>
    <source>
        <strain evidence="14">Drom800</strain>
        <tissue evidence="14">Blood</tissue>
    </source>
</reference>
<evidence type="ECO:0000256" key="2">
    <source>
        <dbReference type="ARBA" id="ARBA00005988"/>
    </source>
</evidence>
<keyword evidence="6" id="KW-0378">Hydrolase</keyword>
<dbReference type="GO" id="GO:0005615">
    <property type="term" value="C:extracellular space"/>
    <property type="evidence" value="ECO:0007669"/>
    <property type="project" value="TreeGrafter"/>
</dbReference>
<dbReference type="PROSITE" id="PS00132">
    <property type="entry name" value="CARBOXYPEPT_ZN_1"/>
    <property type="match status" value="1"/>
</dbReference>
<keyword evidence="8" id="KW-0482">Metalloprotease</keyword>
<dbReference type="Proteomes" id="UP000299084">
    <property type="component" value="Unassembled WGS sequence"/>
</dbReference>
<protein>
    <submittedName>
        <fullName evidence="14">Carboxypeptidase N catalytic chain</fullName>
    </submittedName>
</protein>
<dbReference type="InterPro" id="IPR000834">
    <property type="entry name" value="Peptidase_M14"/>
</dbReference>
<keyword evidence="3 14" id="KW-0121">Carboxypeptidase</keyword>
<keyword evidence="5" id="KW-0479">Metal-binding</keyword>
<comment type="cofactor">
    <cofactor evidence="1">
        <name>Zn(2+)</name>
        <dbReference type="ChEBI" id="CHEBI:29105"/>
    </cofactor>
</comment>
<keyword evidence="9" id="KW-0325">Glycoprotein</keyword>
<keyword evidence="12" id="KW-0732">Signal</keyword>
<evidence type="ECO:0000256" key="1">
    <source>
        <dbReference type="ARBA" id="ARBA00001947"/>
    </source>
</evidence>
<dbReference type="AlphaFoldDB" id="A0A5N4DIU8"/>
<evidence type="ECO:0000259" key="13">
    <source>
        <dbReference type="PROSITE" id="PS52035"/>
    </source>
</evidence>
<dbReference type="GO" id="GO:0016485">
    <property type="term" value="P:protein processing"/>
    <property type="evidence" value="ECO:0007669"/>
    <property type="project" value="TreeGrafter"/>
</dbReference>
<evidence type="ECO:0000256" key="5">
    <source>
        <dbReference type="ARBA" id="ARBA00022723"/>
    </source>
</evidence>
<evidence type="ECO:0000313" key="14">
    <source>
        <dbReference type="EMBL" id="KAB1270996.1"/>
    </source>
</evidence>
<dbReference type="Gene3D" id="3.40.630.10">
    <property type="entry name" value="Zn peptidases"/>
    <property type="match status" value="1"/>
</dbReference>
<gene>
    <name evidence="14" type="ORF">Cadr_000009426</name>
</gene>